<reference evidence="5 6" key="1">
    <citation type="submission" date="2023-10" db="EMBL/GenBank/DDBJ databases">
        <title>Rubellicoccus peritrichatus gen. nov., sp. nov., isolated from an algae of coral reef tank.</title>
        <authorList>
            <person name="Luo J."/>
        </authorList>
    </citation>
    <scope>NUCLEOTIDE SEQUENCE [LARGE SCALE GENOMIC DNA]</scope>
    <source>
        <strain evidence="5 6">CR14</strain>
    </source>
</reference>
<dbReference type="SMART" id="SM00342">
    <property type="entry name" value="HTH_ARAC"/>
    <property type="match status" value="1"/>
</dbReference>
<gene>
    <name evidence="5" type="ORF">RZN69_18725</name>
</gene>
<evidence type="ECO:0000256" key="2">
    <source>
        <dbReference type="ARBA" id="ARBA00023125"/>
    </source>
</evidence>
<dbReference type="GO" id="GO:0003700">
    <property type="term" value="F:DNA-binding transcription factor activity"/>
    <property type="evidence" value="ECO:0007669"/>
    <property type="project" value="InterPro"/>
</dbReference>
<dbReference type="PANTHER" id="PTHR43280:SF27">
    <property type="entry name" value="TRANSCRIPTIONAL REGULATOR MTLR"/>
    <property type="match status" value="1"/>
</dbReference>
<feature type="domain" description="HTH araC/xylS-type" evidence="4">
    <location>
        <begin position="204"/>
        <end position="302"/>
    </location>
</feature>
<dbReference type="PANTHER" id="PTHR43280">
    <property type="entry name" value="ARAC-FAMILY TRANSCRIPTIONAL REGULATOR"/>
    <property type="match status" value="1"/>
</dbReference>
<dbReference type="SUPFAM" id="SSF46689">
    <property type="entry name" value="Homeodomain-like"/>
    <property type="match status" value="2"/>
</dbReference>
<dbReference type="Proteomes" id="UP001304300">
    <property type="component" value="Chromosome"/>
</dbReference>
<dbReference type="GO" id="GO:0043565">
    <property type="term" value="F:sequence-specific DNA binding"/>
    <property type="evidence" value="ECO:0007669"/>
    <property type="project" value="InterPro"/>
</dbReference>
<dbReference type="Pfam" id="PF12833">
    <property type="entry name" value="HTH_18"/>
    <property type="match status" value="1"/>
</dbReference>
<dbReference type="EMBL" id="CP136920">
    <property type="protein sequence ID" value="WOO40660.1"/>
    <property type="molecule type" value="Genomic_DNA"/>
</dbReference>
<keyword evidence="6" id="KW-1185">Reference proteome</keyword>
<keyword evidence="2" id="KW-0238">DNA-binding</keyword>
<proteinExistence type="predicted"/>
<dbReference type="PRINTS" id="PR00032">
    <property type="entry name" value="HTHARAC"/>
</dbReference>
<evidence type="ECO:0000313" key="6">
    <source>
        <dbReference type="Proteomes" id="UP001304300"/>
    </source>
</evidence>
<dbReference type="InterPro" id="IPR018060">
    <property type="entry name" value="HTH_AraC"/>
</dbReference>
<dbReference type="InterPro" id="IPR009057">
    <property type="entry name" value="Homeodomain-like_sf"/>
</dbReference>
<evidence type="ECO:0000256" key="1">
    <source>
        <dbReference type="ARBA" id="ARBA00023015"/>
    </source>
</evidence>
<dbReference type="InterPro" id="IPR020449">
    <property type="entry name" value="Tscrpt_reg_AraC-type_HTH"/>
</dbReference>
<name>A0AAQ3LB32_9BACT</name>
<organism evidence="5 6">
    <name type="scientific">Rubellicoccus peritrichatus</name>
    <dbReference type="NCBI Taxonomy" id="3080537"/>
    <lineage>
        <taxon>Bacteria</taxon>
        <taxon>Pseudomonadati</taxon>
        <taxon>Verrucomicrobiota</taxon>
        <taxon>Opitutia</taxon>
        <taxon>Puniceicoccales</taxon>
        <taxon>Cerasicoccaceae</taxon>
        <taxon>Rubellicoccus</taxon>
    </lineage>
</organism>
<evidence type="ECO:0000259" key="4">
    <source>
        <dbReference type="PROSITE" id="PS01124"/>
    </source>
</evidence>
<evidence type="ECO:0000313" key="5">
    <source>
        <dbReference type="EMBL" id="WOO40660.1"/>
    </source>
</evidence>
<dbReference type="Pfam" id="PF10114">
    <property type="entry name" value="PocR"/>
    <property type="match status" value="1"/>
</dbReference>
<dbReference type="InterPro" id="IPR018062">
    <property type="entry name" value="HTH_AraC-typ_CS"/>
</dbReference>
<dbReference type="Gene3D" id="1.10.10.60">
    <property type="entry name" value="Homeodomain-like"/>
    <property type="match status" value="2"/>
</dbReference>
<dbReference type="PROSITE" id="PS00041">
    <property type="entry name" value="HTH_ARAC_FAMILY_1"/>
    <property type="match status" value="1"/>
</dbReference>
<protein>
    <submittedName>
        <fullName evidence="5">Helix-turn-helix domain-containing protein</fullName>
    </submittedName>
</protein>
<dbReference type="PROSITE" id="PS01124">
    <property type="entry name" value="HTH_ARAC_FAMILY_2"/>
    <property type="match status" value="1"/>
</dbReference>
<accession>A0AAQ3LB32</accession>
<evidence type="ECO:0000256" key="3">
    <source>
        <dbReference type="ARBA" id="ARBA00023163"/>
    </source>
</evidence>
<keyword evidence="3" id="KW-0804">Transcription</keyword>
<sequence>MHKLTSISENVPRTIRQTLLTKLQLSAKLREIRADFEAMVGIRLRLVGPTHQGLEIQTPCSDSALCQRVRGLQSGRVHCQRYTEALVANSGQEQLACGECDAGLTGFCVPLRISGETIGYLLAGGYRLGELDLCRTNRLRHLMGRLGIPDEAALLQEYENETIEITREKHAAMQRWLQLAADSLIRSLELRDDACERPLPTFVTKICSIIQQNYRNPPSLSEAARICGLSEGYFCRAFHEFTGLRFVEYIHAVRIEQVCELIQDDRASITEAAFDAGFQSISQFNRVFRKLRGVSPRDWRREQLVLSQ</sequence>
<dbReference type="InterPro" id="IPR018771">
    <property type="entry name" value="PocR_dom"/>
</dbReference>
<dbReference type="RefSeq" id="WP_317832787.1">
    <property type="nucleotide sequence ID" value="NZ_CP136920.1"/>
</dbReference>
<keyword evidence="1" id="KW-0805">Transcription regulation</keyword>
<dbReference type="AlphaFoldDB" id="A0AAQ3LB32"/>
<dbReference type="KEGG" id="puo:RZN69_18725"/>